<comment type="caution">
    <text evidence="2">The sequence shown here is derived from an EMBL/GenBank/DDBJ whole genome shotgun (WGS) entry which is preliminary data.</text>
</comment>
<reference evidence="2 3" key="1">
    <citation type="submission" date="2024-12" db="EMBL/GenBank/DDBJ databases">
        <title>The unique morphological basis and parallel evolutionary history of personate flowers in Penstemon.</title>
        <authorList>
            <person name="Depatie T.H."/>
            <person name="Wessinger C.A."/>
        </authorList>
    </citation>
    <scope>NUCLEOTIDE SEQUENCE [LARGE SCALE GENOMIC DNA]</scope>
    <source>
        <strain evidence="2">WTNN_2</strain>
        <tissue evidence="2">Leaf</tissue>
    </source>
</reference>
<dbReference type="EMBL" id="JBJXBP010000007">
    <property type="protein sequence ID" value="KAL3819748.1"/>
    <property type="molecule type" value="Genomic_DNA"/>
</dbReference>
<evidence type="ECO:0000313" key="2">
    <source>
        <dbReference type="EMBL" id="KAL3819748.1"/>
    </source>
</evidence>
<dbReference type="AlphaFoldDB" id="A0ABD3S5X0"/>
<organism evidence="2 3">
    <name type="scientific">Penstemon smallii</name>
    <dbReference type="NCBI Taxonomy" id="265156"/>
    <lineage>
        <taxon>Eukaryota</taxon>
        <taxon>Viridiplantae</taxon>
        <taxon>Streptophyta</taxon>
        <taxon>Embryophyta</taxon>
        <taxon>Tracheophyta</taxon>
        <taxon>Spermatophyta</taxon>
        <taxon>Magnoliopsida</taxon>
        <taxon>eudicotyledons</taxon>
        <taxon>Gunneridae</taxon>
        <taxon>Pentapetalae</taxon>
        <taxon>asterids</taxon>
        <taxon>lamiids</taxon>
        <taxon>Lamiales</taxon>
        <taxon>Plantaginaceae</taxon>
        <taxon>Cheloneae</taxon>
        <taxon>Penstemon</taxon>
    </lineage>
</organism>
<sequence length="291" mass="33879">MEGRRRQNWDYRRSKNKKPPRGSSQPTVPKWEKQFCKVIGSLDWEKILYLKKTIYLYEDVINWDDSAGEEAFSNAKKRFWAQINGLSCDISLPNPDLYIDEINWDSEINPELNSDNLETENEICHTVENHDPVIIFGDSLLPNQEYATIGWGDTEDNLHQVAANHVDDPWGNSGHNWAENGWPVYSNNGYVTCEGGWNDDNWGWNYDSNNNFEHAGGVEANRYMSSYGTSMVHGHDHYRHDISKNNYEGRHEMTYVEEQSNRDQKRVPNSFDSCARINRYAAMTVGQKWNR</sequence>
<dbReference type="PANTHER" id="PTHR34567:SF3">
    <property type="entry name" value="FK506-BINDING-LIKE PROTEIN"/>
    <property type="match status" value="1"/>
</dbReference>
<proteinExistence type="predicted"/>
<feature type="compositionally biased region" description="Basic and acidic residues" evidence="1">
    <location>
        <begin position="1"/>
        <end position="13"/>
    </location>
</feature>
<name>A0ABD3S5X0_9LAMI</name>
<evidence type="ECO:0000313" key="3">
    <source>
        <dbReference type="Proteomes" id="UP001634393"/>
    </source>
</evidence>
<accession>A0ABD3S5X0</accession>
<gene>
    <name evidence="2" type="ORF">ACJIZ3_005653</name>
</gene>
<protein>
    <submittedName>
        <fullName evidence="2">Uncharacterized protein</fullName>
    </submittedName>
</protein>
<evidence type="ECO:0000256" key="1">
    <source>
        <dbReference type="SAM" id="MobiDB-lite"/>
    </source>
</evidence>
<dbReference type="Proteomes" id="UP001634393">
    <property type="component" value="Unassembled WGS sequence"/>
</dbReference>
<feature type="region of interest" description="Disordered" evidence="1">
    <location>
        <begin position="1"/>
        <end position="28"/>
    </location>
</feature>
<keyword evidence="3" id="KW-1185">Reference proteome</keyword>
<dbReference type="PANTHER" id="PTHR34567">
    <property type="entry name" value="FK506-BINDING-LIKE PROTEIN"/>
    <property type="match status" value="1"/>
</dbReference>